<protein>
    <submittedName>
        <fullName evidence="2">Uncharacterized protein</fullName>
    </submittedName>
</protein>
<comment type="caution">
    <text evidence="2">The sequence shown here is derived from an EMBL/GenBank/DDBJ whole genome shotgun (WGS) entry which is preliminary data.</text>
</comment>
<sequence length="216" mass="23452">AIQSGDGEPTAKNPRKEHRCDTCAHKKCIAERTFSRNTCGESFQSRACFNASHQQQPSKNRKRSATTSNDTLGAKRARKSADPGTRPAASQASAATAGSSWEADPVHISTNPVSSSDEDVAQTVNVCRNVPGYQAPKCFVTDGDPKALITEFIQYLISISTKSSSLLRQQYTEVSEALKTARALNNSESHQLAQILVDIQEGQQTESEEGEFEDDT</sequence>
<dbReference type="Proteomes" id="UP001159405">
    <property type="component" value="Unassembled WGS sequence"/>
</dbReference>
<organism evidence="2 3">
    <name type="scientific">Porites lobata</name>
    <dbReference type="NCBI Taxonomy" id="104759"/>
    <lineage>
        <taxon>Eukaryota</taxon>
        <taxon>Metazoa</taxon>
        <taxon>Cnidaria</taxon>
        <taxon>Anthozoa</taxon>
        <taxon>Hexacorallia</taxon>
        <taxon>Scleractinia</taxon>
        <taxon>Fungiina</taxon>
        <taxon>Poritidae</taxon>
        <taxon>Porites</taxon>
    </lineage>
</organism>
<dbReference type="EMBL" id="CALNXK010000058">
    <property type="protein sequence ID" value="CAH3136668.1"/>
    <property type="molecule type" value="Genomic_DNA"/>
</dbReference>
<keyword evidence="3" id="KW-1185">Reference proteome</keyword>
<proteinExistence type="predicted"/>
<evidence type="ECO:0000256" key="1">
    <source>
        <dbReference type="SAM" id="MobiDB-lite"/>
    </source>
</evidence>
<evidence type="ECO:0000313" key="2">
    <source>
        <dbReference type="EMBL" id="CAH3136668.1"/>
    </source>
</evidence>
<gene>
    <name evidence="2" type="ORF">PLOB_00038574</name>
</gene>
<evidence type="ECO:0000313" key="3">
    <source>
        <dbReference type="Proteomes" id="UP001159405"/>
    </source>
</evidence>
<accession>A0ABN8P7E7</accession>
<feature type="region of interest" description="Disordered" evidence="1">
    <location>
        <begin position="50"/>
        <end position="118"/>
    </location>
</feature>
<reference evidence="2 3" key="1">
    <citation type="submission" date="2022-05" db="EMBL/GenBank/DDBJ databases">
        <authorList>
            <consortium name="Genoscope - CEA"/>
            <person name="William W."/>
        </authorList>
    </citation>
    <scope>NUCLEOTIDE SEQUENCE [LARGE SCALE GENOMIC DNA]</scope>
</reference>
<name>A0ABN8P7E7_9CNID</name>
<feature type="compositionally biased region" description="Low complexity" evidence="1">
    <location>
        <begin position="88"/>
        <end position="100"/>
    </location>
</feature>
<feature type="non-terminal residue" evidence="2">
    <location>
        <position position="1"/>
    </location>
</feature>